<proteinExistence type="predicted"/>
<feature type="non-terminal residue" evidence="1">
    <location>
        <position position="1"/>
    </location>
</feature>
<protein>
    <submittedName>
        <fullName evidence="1">Uncharacterized protein</fullName>
    </submittedName>
</protein>
<reference evidence="1 2" key="1">
    <citation type="submission" date="2022-05" db="EMBL/GenBank/DDBJ databases">
        <authorList>
            <consortium name="Genoscope - CEA"/>
            <person name="William W."/>
        </authorList>
    </citation>
    <scope>NUCLEOTIDE SEQUENCE [LARGE SCALE GENOMIC DNA]</scope>
</reference>
<comment type="caution">
    <text evidence="1">The sequence shown here is derived from an EMBL/GenBank/DDBJ whole genome shotgun (WGS) entry which is preliminary data.</text>
</comment>
<gene>
    <name evidence="1" type="ORF">PLOB_00012155</name>
</gene>
<dbReference type="Proteomes" id="UP001159405">
    <property type="component" value="Unassembled WGS sequence"/>
</dbReference>
<evidence type="ECO:0000313" key="2">
    <source>
        <dbReference type="Proteomes" id="UP001159405"/>
    </source>
</evidence>
<accession>A0ABN8QY15</accession>
<dbReference type="EMBL" id="CALNXK010000167">
    <property type="protein sequence ID" value="CAH3171809.1"/>
    <property type="molecule type" value="Genomic_DNA"/>
</dbReference>
<name>A0ABN8QY15_9CNID</name>
<evidence type="ECO:0000313" key="1">
    <source>
        <dbReference type="EMBL" id="CAH3171809.1"/>
    </source>
</evidence>
<organism evidence="1 2">
    <name type="scientific">Porites lobata</name>
    <dbReference type="NCBI Taxonomy" id="104759"/>
    <lineage>
        <taxon>Eukaryota</taxon>
        <taxon>Metazoa</taxon>
        <taxon>Cnidaria</taxon>
        <taxon>Anthozoa</taxon>
        <taxon>Hexacorallia</taxon>
        <taxon>Scleractinia</taxon>
        <taxon>Fungiina</taxon>
        <taxon>Poritidae</taxon>
        <taxon>Porites</taxon>
    </lineage>
</organism>
<sequence length="63" mass="7321">GKAFLKLAISRTLRIIPHSGEPSSCKHFCLYFAGQTAMWDSGFFYQRFKAIVEPRTVWKRKLV</sequence>
<keyword evidence="2" id="KW-1185">Reference proteome</keyword>